<dbReference type="GO" id="GO:0005262">
    <property type="term" value="F:calcium channel activity"/>
    <property type="evidence" value="ECO:0007669"/>
    <property type="project" value="TreeGrafter"/>
</dbReference>
<comment type="subcellular location">
    <subcellularLocation>
        <location evidence="1">Membrane</location>
        <topology evidence="1">Multi-pass membrane protein</topology>
    </subcellularLocation>
</comment>
<protein>
    <submittedName>
        <fullName evidence="7">Putative antiporter CaxA</fullName>
    </submittedName>
</protein>
<keyword evidence="4 5" id="KW-0472">Membrane</keyword>
<feature type="transmembrane region" description="Helical" evidence="5">
    <location>
        <begin position="164"/>
        <end position="182"/>
    </location>
</feature>
<evidence type="ECO:0000313" key="7">
    <source>
        <dbReference type="EMBL" id="SCM59724.1"/>
    </source>
</evidence>
<organism evidence="7 8">
    <name type="scientific">Petrimonas mucosa</name>
    <dbReference type="NCBI Taxonomy" id="1642646"/>
    <lineage>
        <taxon>Bacteria</taxon>
        <taxon>Pseudomonadati</taxon>
        <taxon>Bacteroidota</taxon>
        <taxon>Bacteroidia</taxon>
        <taxon>Bacteroidales</taxon>
        <taxon>Dysgonomonadaceae</taxon>
        <taxon>Petrimonas</taxon>
    </lineage>
</organism>
<dbReference type="Gene3D" id="1.20.1420.30">
    <property type="entry name" value="NCX, central ion-binding region"/>
    <property type="match status" value="1"/>
</dbReference>
<dbReference type="NCBIfam" id="TIGR00367">
    <property type="entry name" value="calcium/sodium antiporter"/>
    <property type="match status" value="1"/>
</dbReference>
<feature type="transmembrane region" description="Helical" evidence="5">
    <location>
        <begin position="238"/>
        <end position="257"/>
    </location>
</feature>
<evidence type="ECO:0000256" key="4">
    <source>
        <dbReference type="ARBA" id="ARBA00023136"/>
    </source>
</evidence>
<evidence type="ECO:0000259" key="6">
    <source>
        <dbReference type="Pfam" id="PF01699"/>
    </source>
</evidence>
<gene>
    <name evidence="7" type="primary">caxA</name>
    <name evidence="7" type="ORF">ING2E5A_2929</name>
</gene>
<evidence type="ECO:0000256" key="2">
    <source>
        <dbReference type="ARBA" id="ARBA00022692"/>
    </source>
</evidence>
<dbReference type="GO" id="GO:0006874">
    <property type="term" value="P:intracellular calcium ion homeostasis"/>
    <property type="evidence" value="ECO:0007669"/>
    <property type="project" value="TreeGrafter"/>
</dbReference>
<dbReference type="PANTHER" id="PTHR10846:SF8">
    <property type="entry name" value="INNER MEMBRANE PROTEIN YRBG"/>
    <property type="match status" value="1"/>
</dbReference>
<dbReference type="KEGG" id="pmuc:ING2E5A_2929"/>
<keyword evidence="3 5" id="KW-1133">Transmembrane helix</keyword>
<evidence type="ECO:0000256" key="1">
    <source>
        <dbReference type="ARBA" id="ARBA00004141"/>
    </source>
</evidence>
<keyword evidence="8" id="KW-1185">Reference proteome</keyword>
<dbReference type="RefSeq" id="WP_071137958.1">
    <property type="nucleotide sequence ID" value="NZ_LT608328.1"/>
</dbReference>
<dbReference type="Proteomes" id="UP000178485">
    <property type="component" value="Chromosome i"/>
</dbReference>
<evidence type="ECO:0000256" key="5">
    <source>
        <dbReference type="SAM" id="Phobius"/>
    </source>
</evidence>
<feature type="transmembrane region" description="Helical" evidence="5">
    <location>
        <begin position="76"/>
        <end position="94"/>
    </location>
</feature>
<reference evidence="7 8" key="1">
    <citation type="submission" date="2016-08" db="EMBL/GenBank/DDBJ databases">
        <authorList>
            <person name="Seilhamer J.J."/>
        </authorList>
    </citation>
    <scope>NUCLEOTIDE SEQUENCE [LARGE SCALE GENOMIC DNA]</scope>
    <source>
        <strain evidence="7">ING2-E5A</strain>
    </source>
</reference>
<dbReference type="AlphaFoldDB" id="A0A1G4GB12"/>
<dbReference type="InterPro" id="IPR004481">
    <property type="entry name" value="K/Na/Ca-exchanger"/>
</dbReference>
<dbReference type="GO" id="GO:0005886">
    <property type="term" value="C:plasma membrane"/>
    <property type="evidence" value="ECO:0007669"/>
    <property type="project" value="TreeGrafter"/>
</dbReference>
<dbReference type="STRING" id="1642646.ING2E5A_2929"/>
<feature type="transmembrane region" description="Helical" evidence="5">
    <location>
        <begin position="263"/>
        <end position="281"/>
    </location>
</feature>
<evidence type="ECO:0000256" key="3">
    <source>
        <dbReference type="ARBA" id="ARBA00022989"/>
    </source>
</evidence>
<dbReference type="InterPro" id="IPR004837">
    <property type="entry name" value="NaCa_Exmemb"/>
</dbReference>
<dbReference type="EMBL" id="LT608328">
    <property type="protein sequence ID" value="SCM59724.1"/>
    <property type="molecule type" value="Genomic_DNA"/>
</dbReference>
<feature type="transmembrane region" description="Helical" evidence="5">
    <location>
        <begin position="101"/>
        <end position="118"/>
    </location>
</feature>
<proteinExistence type="predicted"/>
<dbReference type="GO" id="GO:0008273">
    <property type="term" value="F:calcium, potassium:sodium antiporter activity"/>
    <property type="evidence" value="ECO:0007669"/>
    <property type="project" value="TreeGrafter"/>
</dbReference>
<dbReference type="PANTHER" id="PTHR10846">
    <property type="entry name" value="SODIUM/POTASSIUM/CALCIUM EXCHANGER"/>
    <property type="match status" value="1"/>
</dbReference>
<feature type="domain" description="Sodium/calcium exchanger membrane region" evidence="6">
    <location>
        <begin position="169"/>
        <end position="307"/>
    </location>
</feature>
<name>A0A1G4GB12_9BACT</name>
<feature type="transmembrane region" description="Helical" evidence="5">
    <location>
        <begin position="124"/>
        <end position="143"/>
    </location>
</feature>
<dbReference type="InterPro" id="IPR044880">
    <property type="entry name" value="NCX_ion-bd_dom_sf"/>
</dbReference>
<evidence type="ECO:0000313" key="8">
    <source>
        <dbReference type="Proteomes" id="UP000178485"/>
    </source>
</evidence>
<dbReference type="Pfam" id="PF01699">
    <property type="entry name" value="Na_Ca_ex"/>
    <property type="match status" value="2"/>
</dbReference>
<sequence length="311" mass="33538">MEVVWLLVSLVILYFGAEWLVSGASSFAARLGVSPLIIGLTIVSMGTSAPELVVSVKAAMNGQSALSIGNVLGSNLFNVGVILGISALIYPLAIKRQLLKFDAPVMVLTAVLFFVLFLDGKISYPEALIFVFLFLAYMAYLFVTSLKNKHRAGEGDEVIKQYKHWAIDVLLIGVGLVGLVYGSNLLVDNAIVIAQKLGMSEALIGLTIVAAGTSMPELATSVVAALKKRSDIAIGNVVGSNIFNLLLILGVAGLIHPIDTPDINLADSLFVVGISLLLWFFMKIGTRIRRWQGVIFLVIYLIYFFIKFSAL</sequence>
<feature type="domain" description="Sodium/calcium exchanger membrane region" evidence="6">
    <location>
        <begin position="3"/>
        <end position="142"/>
    </location>
</feature>
<accession>A0A1G4GB12</accession>
<feature type="transmembrane region" description="Helical" evidence="5">
    <location>
        <begin position="202"/>
        <end position="226"/>
    </location>
</feature>
<feature type="transmembrane region" description="Helical" evidence="5">
    <location>
        <begin position="293"/>
        <end position="310"/>
    </location>
</feature>
<keyword evidence="2 5" id="KW-0812">Transmembrane</keyword>